<dbReference type="InterPro" id="IPR036465">
    <property type="entry name" value="vWFA_dom_sf"/>
</dbReference>
<dbReference type="KEGG" id="smon:AWR27_10735"/>
<dbReference type="InterPro" id="IPR029062">
    <property type="entry name" value="Class_I_gatase-like"/>
</dbReference>
<keyword evidence="1" id="KW-0812">Transmembrane</keyword>
<dbReference type="PANTHER" id="PTHR37947:SF1">
    <property type="entry name" value="BLL2462 PROTEIN"/>
    <property type="match status" value="1"/>
</dbReference>
<organism evidence="2 3">
    <name type="scientific">Spirosoma montaniterrae</name>
    <dbReference type="NCBI Taxonomy" id="1178516"/>
    <lineage>
        <taxon>Bacteria</taxon>
        <taxon>Pseudomonadati</taxon>
        <taxon>Bacteroidota</taxon>
        <taxon>Cytophagia</taxon>
        <taxon>Cytophagales</taxon>
        <taxon>Cytophagaceae</taxon>
        <taxon>Spirosoma</taxon>
    </lineage>
</organism>
<dbReference type="PANTHER" id="PTHR37947">
    <property type="entry name" value="BLL2462 PROTEIN"/>
    <property type="match status" value="1"/>
</dbReference>
<name>A0A1P9WWR6_9BACT</name>
<proteinExistence type="predicted"/>
<evidence type="ECO:0000313" key="2">
    <source>
        <dbReference type="EMBL" id="AQG79758.1"/>
    </source>
</evidence>
<dbReference type="SUPFAM" id="SSF52317">
    <property type="entry name" value="Class I glutamine amidotransferase-like"/>
    <property type="match status" value="1"/>
</dbReference>
<feature type="transmembrane region" description="Helical" evidence="1">
    <location>
        <begin position="65"/>
        <end position="84"/>
    </location>
</feature>
<sequence length="729" mass="80537">MNFVFQSSPWWILVCLLVGAAYAFALYQPRPGLARPGVALPRFVRSGQSGSGSGTTVGGFDKRTAYMLAAVRFVVVTLLCFLLLNPLIRSTRTLTEKPKVVLAVDNSESVAAAGRPALNQSLAGLQQLRDRLAEKGLDVSVRTLGDTAALDAGADLTQIPFTRRTTDLSGLLAAVRADYEGRNLTDVVLVSDGIFNQGLSPTFGQYPFAVHTIGLGDTIPKRDILLKGVVANRIAYLGNQFPVQAEIVSNGFQGRSATVVLRQGGRELGRQLVNFTKADAGPASRFAQTTFQTTATQKGVQHYEVEVLPQPGEFSTRNNRQDVYIDVIDGKEKVLLLALAPHPDLKAIRSILEKNQNYEVDIRMLTGTPPDAVPADKAYDLIILHQIPDNGGVGIAQMQKYLAKNTPVLFVLGNQSAIGAFNTSNPVVQIAQQTNQGDRVTGVFNPEFKQLNLDPARLEILTKLPPLLAPYGDFRLQPGSDVVLWQQVGSVRTTKPLLALNVTGPRKTAVLAGEGLWQWRLEEYALTDKQDVVDELFQKVVQLISVKEDRRKLRVYPIRNEFVAGEKVIFETELYNDIYERLYDKLVRLDLTDEKGIVRTFTYTPTEANSRFEISRLPQGAYRFRAAVTVNNRAEQSSGQFVVRDLQLEALNTTADHGLLRQLSGQTGGQFYKANAVDALVKNLTEKPRPARLTSTEEMNELINWRWLFFAVLALAAIEWGARKYFGGY</sequence>
<dbReference type="AlphaFoldDB" id="A0A1P9WWR6"/>
<dbReference type="EMBL" id="CP014263">
    <property type="protein sequence ID" value="AQG79758.1"/>
    <property type="molecule type" value="Genomic_DNA"/>
</dbReference>
<evidence type="ECO:0000313" key="3">
    <source>
        <dbReference type="Proteomes" id="UP000187941"/>
    </source>
</evidence>
<dbReference type="Proteomes" id="UP000187941">
    <property type="component" value="Chromosome"/>
</dbReference>
<keyword evidence="3" id="KW-1185">Reference proteome</keyword>
<dbReference type="STRING" id="1178516.AWR27_10735"/>
<dbReference type="Gene3D" id="3.40.50.880">
    <property type="match status" value="1"/>
</dbReference>
<evidence type="ECO:0000256" key="1">
    <source>
        <dbReference type="SAM" id="Phobius"/>
    </source>
</evidence>
<protein>
    <recommendedName>
        <fullName evidence="4">VWA domain-containing protein</fullName>
    </recommendedName>
</protein>
<gene>
    <name evidence="2" type="ORF">AWR27_10735</name>
</gene>
<evidence type="ECO:0008006" key="4">
    <source>
        <dbReference type="Google" id="ProtNLM"/>
    </source>
</evidence>
<keyword evidence="1" id="KW-1133">Transmembrane helix</keyword>
<accession>A0A1P9WWR6</accession>
<dbReference type="OrthoDB" id="9763076at2"/>
<dbReference type="RefSeq" id="WP_077131193.1">
    <property type="nucleotide sequence ID" value="NZ_CP014263.1"/>
</dbReference>
<dbReference type="SUPFAM" id="SSF53300">
    <property type="entry name" value="vWA-like"/>
    <property type="match status" value="1"/>
</dbReference>
<keyword evidence="1" id="KW-0472">Membrane</keyword>
<reference evidence="2 3" key="1">
    <citation type="submission" date="2016-01" db="EMBL/GenBank/DDBJ databases">
        <authorList>
            <person name="Oliw E.H."/>
        </authorList>
    </citation>
    <scope>NUCLEOTIDE SEQUENCE [LARGE SCALE GENOMIC DNA]</scope>
    <source>
        <strain evidence="2 3">DY10</strain>
    </source>
</reference>